<reference evidence="3 4" key="1">
    <citation type="submission" date="2019-03" db="EMBL/GenBank/DDBJ databases">
        <title>Genomic Encyclopedia of Type Strains, Phase IV (KMG-IV): sequencing the most valuable type-strain genomes for metagenomic binning, comparative biology and taxonomic classification.</title>
        <authorList>
            <person name="Goeker M."/>
        </authorList>
    </citation>
    <scope>NUCLEOTIDE SEQUENCE [LARGE SCALE GENOMIC DNA]</scope>
    <source>
        <strain evidence="3 4">DSM 103428</strain>
    </source>
</reference>
<dbReference type="InterPro" id="IPR013830">
    <property type="entry name" value="SGNH_hydro"/>
</dbReference>
<sequence length="405" mass="42850">MNRNTARKVSLMTAVLTLAALPGLAEGPSPGWTGSWAASPMGFTVKPDHDAANTTYRDIVHLTAGGDGIRIQLTNEFGTSPLTVGASHVAISAADGATQPGTDHALTFHGQTSVMIPAGAMVLSDPVPLKVDAFANLAVSVYLPTQPIAVTTCHSFADATSFTAPGDDTAAATMTGEQPDYSWCFVKGVDVKATKKSAAIVAFGDSITDGAHSTRDANQRWPDLLAQRLHANKKTAELGVLNQGIGGNRLLHDNAGPNALARFDRDVLAQSGVKYLILLEGINDIGRTAKPIDPGDEITTEQLEFAMEQMVERAHQHGIKVFGATLTPYVGAGYQSPAGEQMRQAFNQWIRTSGTFDGVIDFDKATQDPAKPDVFLPADDSGDHLHPNDAGYKAMANSIDLSLFK</sequence>
<dbReference type="SUPFAM" id="SSF52266">
    <property type="entry name" value="SGNH hydrolase"/>
    <property type="match status" value="1"/>
</dbReference>
<protein>
    <submittedName>
        <fullName evidence="3">Lysophospholipase L1-like esterase</fullName>
    </submittedName>
</protein>
<keyword evidence="1" id="KW-0732">Signal</keyword>
<dbReference type="AlphaFoldDB" id="A0A4R1LFC6"/>
<dbReference type="InterPro" id="IPR036514">
    <property type="entry name" value="SGNH_hydro_sf"/>
</dbReference>
<feature type="chain" id="PRO_5020194404" evidence="1">
    <location>
        <begin position="26"/>
        <end position="405"/>
    </location>
</feature>
<evidence type="ECO:0000259" key="2">
    <source>
        <dbReference type="Pfam" id="PF13472"/>
    </source>
</evidence>
<dbReference type="GO" id="GO:0016788">
    <property type="term" value="F:hydrolase activity, acting on ester bonds"/>
    <property type="evidence" value="ECO:0007669"/>
    <property type="project" value="UniProtKB-ARBA"/>
</dbReference>
<dbReference type="InterPro" id="IPR053140">
    <property type="entry name" value="GDSL_Rv0518-like"/>
</dbReference>
<proteinExistence type="predicted"/>
<evidence type="ECO:0000313" key="3">
    <source>
        <dbReference type="EMBL" id="TCK75379.1"/>
    </source>
</evidence>
<name>A0A4R1LFC6_9BACT</name>
<dbReference type="Gene3D" id="3.40.50.1110">
    <property type="entry name" value="SGNH hydrolase"/>
    <property type="match status" value="1"/>
</dbReference>
<organism evidence="3 4">
    <name type="scientific">Acidipila rosea</name>
    <dbReference type="NCBI Taxonomy" id="768535"/>
    <lineage>
        <taxon>Bacteria</taxon>
        <taxon>Pseudomonadati</taxon>
        <taxon>Acidobacteriota</taxon>
        <taxon>Terriglobia</taxon>
        <taxon>Terriglobales</taxon>
        <taxon>Acidobacteriaceae</taxon>
        <taxon>Acidipila</taxon>
    </lineage>
</organism>
<keyword evidence="4" id="KW-1185">Reference proteome</keyword>
<accession>A0A4R1LFC6</accession>
<evidence type="ECO:0000313" key="4">
    <source>
        <dbReference type="Proteomes" id="UP000295210"/>
    </source>
</evidence>
<dbReference type="Proteomes" id="UP000295210">
    <property type="component" value="Unassembled WGS sequence"/>
</dbReference>
<dbReference type="CDD" id="cd01830">
    <property type="entry name" value="XynE_like"/>
    <property type="match status" value="1"/>
</dbReference>
<evidence type="ECO:0000256" key="1">
    <source>
        <dbReference type="SAM" id="SignalP"/>
    </source>
</evidence>
<dbReference type="Pfam" id="PF13472">
    <property type="entry name" value="Lipase_GDSL_2"/>
    <property type="match status" value="1"/>
</dbReference>
<dbReference type="PANTHER" id="PTHR43784">
    <property type="entry name" value="GDSL-LIKE LIPASE/ACYLHYDROLASE, PUTATIVE (AFU_ORTHOLOGUE AFUA_2G00820)-RELATED"/>
    <property type="match status" value="1"/>
</dbReference>
<dbReference type="PANTHER" id="PTHR43784:SF2">
    <property type="entry name" value="GDSL-LIKE LIPASE_ACYLHYDROLASE, PUTATIVE (AFU_ORTHOLOGUE AFUA_2G00820)-RELATED"/>
    <property type="match status" value="1"/>
</dbReference>
<dbReference type="EMBL" id="SMGK01000001">
    <property type="protein sequence ID" value="TCK75379.1"/>
    <property type="molecule type" value="Genomic_DNA"/>
</dbReference>
<dbReference type="RefSeq" id="WP_243647991.1">
    <property type="nucleotide sequence ID" value="NZ_SMGK01000001.1"/>
</dbReference>
<feature type="domain" description="SGNH hydrolase-type esterase" evidence="2">
    <location>
        <begin position="202"/>
        <end position="394"/>
    </location>
</feature>
<comment type="caution">
    <text evidence="3">The sequence shown here is derived from an EMBL/GenBank/DDBJ whole genome shotgun (WGS) entry which is preliminary data.</text>
</comment>
<feature type="signal peptide" evidence="1">
    <location>
        <begin position="1"/>
        <end position="25"/>
    </location>
</feature>
<gene>
    <name evidence="3" type="ORF">C7378_0362</name>
</gene>